<sequence>MDLERRISTIGVDETVDIEILVMLHKRLVEEIEKVKAGVAGATFGAGENADSRDNNENGGDDSSGREGRNTEGAREGKVDVGVGGDEPLWDLPPPQLQMENFVDIG</sequence>
<dbReference type="Proteomes" id="UP001212841">
    <property type="component" value="Unassembled WGS sequence"/>
</dbReference>
<evidence type="ECO:0000313" key="2">
    <source>
        <dbReference type="EMBL" id="KAJ3048995.1"/>
    </source>
</evidence>
<dbReference type="AlphaFoldDB" id="A0AAD5SAE0"/>
<proteinExistence type="predicted"/>
<evidence type="ECO:0000256" key="1">
    <source>
        <dbReference type="SAM" id="MobiDB-lite"/>
    </source>
</evidence>
<name>A0AAD5SAE0_9FUNG</name>
<feature type="non-terminal residue" evidence="2">
    <location>
        <position position="106"/>
    </location>
</feature>
<evidence type="ECO:0000313" key="3">
    <source>
        <dbReference type="Proteomes" id="UP001212841"/>
    </source>
</evidence>
<feature type="region of interest" description="Disordered" evidence="1">
    <location>
        <begin position="43"/>
        <end position="96"/>
    </location>
</feature>
<feature type="compositionally biased region" description="Basic and acidic residues" evidence="1">
    <location>
        <begin position="63"/>
        <end position="79"/>
    </location>
</feature>
<reference evidence="2" key="1">
    <citation type="submission" date="2020-05" db="EMBL/GenBank/DDBJ databases">
        <title>Phylogenomic resolution of chytrid fungi.</title>
        <authorList>
            <person name="Stajich J.E."/>
            <person name="Amses K."/>
            <person name="Simmons R."/>
            <person name="Seto K."/>
            <person name="Myers J."/>
            <person name="Bonds A."/>
            <person name="Quandt C.A."/>
            <person name="Barry K."/>
            <person name="Liu P."/>
            <person name="Grigoriev I."/>
            <person name="Longcore J.E."/>
            <person name="James T.Y."/>
        </authorList>
    </citation>
    <scope>NUCLEOTIDE SEQUENCE</scope>
    <source>
        <strain evidence="2">JEL0318</strain>
    </source>
</reference>
<keyword evidence="3" id="KW-1185">Reference proteome</keyword>
<accession>A0AAD5SAE0</accession>
<comment type="caution">
    <text evidence="2">The sequence shown here is derived from an EMBL/GenBank/DDBJ whole genome shotgun (WGS) entry which is preliminary data.</text>
</comment>
<dbReference type="EMBL" id="JADGJD010000707">
    <property type="protein sequence ID" value="KAJ3048995.1"/>
    <property type="molecule type" value="Genomic_DNA"/>
</dbReference>
<gene>
    <name evidence="2" type="ORF">HK097_009993</name>
</gene>
<organism evidence="2 3">
    <name type="scientific">Rhizophlyctis rosea</name>
    <dbReference type="NCBI Taxonomy" id="64517"/>
    <lineage>
        <taxon>Eukaryota</taxon>
        <taxon>Fungi</taxon>
        <taxon>Fungi incertae sedis</taxon>
        <taxon>Chytridiomycota</taxon>
        <taxon>Chytridiomycota incertae sedis</taxon>
        <taxon>Chytridiomycetes</taxon>
        <taxon>Rhizophlyctidales</taxon>
        <taxon>Rhizophlyctidaceae</taxon>
        <taxon>Rhizophlyctis</taxon>
    </lineage>
</organism>
<protein>
    <submittedName>
        <fullName evidence="2">Uncharacterized protein</fullName>
    </submittedName>
</protein>